<evidence type="ECO:0000256" key="1">
    <source>
        <dbReference type="ARBA" id="ARBA00022679"/>
    </source>
</evidence>
<comment type="caution">
    <text evidence="4">The sequence shown here is derived from an EMBL/GenBank/DDBJ whole genome shotgun (WGS) entry which is preliminary data.</text>
</comment>
<dbReference type="SUPFAM" id="SSF69593">
    <property type="entry name" value="Glycerol-3-phosphate (1)-acyltransferase"/>
    <property type="match status" value="1"/>
</dbReference>
<organism evidence="4 5">
    <name type="scientific">Acholeplasma laidlawii</name>
    <dbReference type="NCBI Taxonomy" id="2148"/>
    <lineage>
        <taxon>Bacteria</taxon>
        <taxon>Bacillati</taxon>
        <taxon>Mycoplasmatota</taxon>
        <taxon>Mollicutes</taxon>
        <taxon>Acholeplasmatales</taxon>
        <taxon>Acholeplasmataceae</taxon>
        <taxon>Acholeplasma</taxon>
    </lineage>
</organism>
<dbReference type="SMART" id="SM00563">
    <property type="entry name" value="PlsC"/>
    <property type="match status" value="1"/>
</dbReference>
<keyword evidence="2 4" id="KW-0012">Acyltransferase</keyword>
<dbReference type="Proteomes" id="UP000315938">
    <property type="component" value="Unassembled WGS sequence"/>
</dbReference>
<dbReference type="Pfam" id="PF01553">
    <property type="entry name" value="Acyltransferase"/>
    <property type="match status" value="1"/>
</dbReference>
<gene>
    <name evidence="4" type="ORF">FNV44_02405</name>
</gene>
<evidence type="ECO:0000259" key="3">
    <source>
        <dbReference type="SMART" id="SM00563"/>
    </source>
</evidence>
<dbReference type="PANTHER" id="PTHR10434">
    <property type="entry name" value="1-ACYL-SN-GLYCEROL-3-PHOSPHATE ACYLTRANSFERASE"/>
    <property type="match status" value="1"/>
</dbReference>
<sequence>MELSMKKTPKEVRLRHQVLTRLIVPFVRIYIVIKYKLSFKKYKALNKKGPFIVLANHTVNIDPMIMGMQFPFHLYYIATEQVFNLGFLSKVIKFIVNPIKKSKSVSDMETIRKTKRIVQQGGSIGIFPEGNTSYSGQTVQIMPATVKLIKMLKIPVIIMNIKGMYLSYPRWAIYKKKGKTETFIKKIILPETYLEMSDEDLFYEIEEHLYVDAYADQETSGHLYKGKHIAHGLEKLIFMDLVSNKPFVTYSKGDKLKSHDSDFELTYLPTCKVIDKDNQLHTLVEMERLVKIAYFNYYKETKESLLLEEEVQLVKSFATHKEKLGKYTLKLFKEKLSLISSDHTLDFSFDEVINIVMQGKYQVIIYLPNETYMMRLDDYSSIYKYVLTYQYYKYIKDGGISIDDKHFNFGI</sequence>
<accession>A0A553II79</accession>
<keyword evidence="1 4" id="KW-0808">Transferase</keyword>
<protein>
    <submittedName>
        <fullName evidence="4">1-acyl-sn-glycerol-3-phosphate acyltransferase</fullName>
    </submittedName>
</protein>
<dbReference type="GO" id="GO:0003841">
    <property type="term" value="F:1-acylglycerol-3-phosphate O-acyltransferase activity"/>
    <property type="evidence" value="ECO:0007669"/>
    <property type="project" value="TreeGrafter"/>
</dbReference>
<name>A0A553II79_ACHLA</name>
<feature type="domain" description="Phospholipid/glycerol acyltransferase" evidence="3">
    <location>
        <begin position="51"/>
        <end position="164"/>
    </location>
</feature>
<dbReference type="CDD" id="cd07989">
    <property type="entry name" value="LPLAT_AGPAT-like"/>
    <property type="match status" value="1"/>
</dbReference>
<evidence type="ECO:0000313" key="4">
    <source>
        <dbReference type="EMBL" id="TRX99911.1"/>
    </source>
</evidence>
<dbReference type="GO" id="GO:0006654">
    <property type="term" value="P:phosphatidic acid biosynthetic process"/>
    <property type="evidence" value="ECO:0007669"/>
    <property type="project" value="TreeGrafter"/>
</dbReference>
<evidence type="ECO:0000256" key="2">
    <source>
        <dbReference type="ARBA" id="ARBA00023315"/>
    </source>
</evidence>
<evidence type="ECO:0000313" key="5">
    <source>
        <dbReference type="Proteomes" id="UP000315938"/>
    </source>
</evidence>
<dbReference type="InterPro" id="IPR002123">
    <property type="entry name" value="Plipid/glycerol_acylTrfase"/>
</dbReference>
<dbReference type="EMBL" id="VKID01000001">
    <property type="protein sequence ID" value="TRX99911.1"/>
    <property type="molecule type" value="Genomic_DNA"/>
</dbReference>
<reference evidence="4 5" key="1">
    <citation type="submission" date="2019-07" db="EMBL/GenBank/DDBJ databases">
        <title>Genome sequence of Acholeplasma laidlawii strain with increased resistance to erythromycin.</title>
        <authorList>
            <person name="Medvedeva E.S."/>
            <person name="Baranova N.B."/>
            <person name="Siniagina M.N."/>
            <person name="Mouzykantov A."/>
            <person name="Chernova O.A."/>
            <person name="Chernov V.M."/>
        </authorList>
    </citation>
    <scope>NUCLEOTIDE SEQUENCE [LARGE SCALE GENOMIC DNA]</scope>
    <source>
        <strain evidence="4 5">PG8REry</strain>
    </source>
</reference>
<dbReference type="AlphaFoldDB" id="A0A553II79"/>
<dbReference type="PANTHER" id="PTHR10434:SF40">
    <property type="entry name" value="1-ACYL-SN-GLYCEROL-3-PHOSPHATE ACYLTRANSFERASE"/>
    <property type="match status" value="1"/>
</dbReference>
<proteinExistence type="predicted"/>
<dbReference type="RefSeq" id="WP_082888820.1">
    <property type="nucleotide sequence ID" value="NZ_VKID01000001.1"/>
</dbReference>